<evidence type="ECO:0000259" key="7">
    <source>
        <dbReference type="PROSITE" id="PS51900"/>
    </source>
</evidence>
<dbReference type="Gene3D" id="1.10.443.10">
    <property type="entry name" value="Intergrase catalytic core"/>
    <property type="match status" value="1"/>
</dbReference>
<dbReference type="PROSITE" id="PS51898">
    <property type="entry name" value="TYR_RECOMBINASE"/>
    <property type="match status" value="1"/>
</dbReference>
<reference evidence="8 9" key="1">
    <citation type="submission" date="2018-05" db="EMBL/GenBank/DDBJ databases">
        <title>Genetic diversity of glacier-inhabiting Cryobacterium bacteria in China and description of Cryobacterium mengkeensis sp. nov. and Arthrobacter glacialis sp. nov.</title>
        <authorList>
            <person name="Liu Q."/>
            <person name="Xin Y.-H."/>
        </authorList>
    </citation>
    <scope>NUCLEOTIDE SEQUENCE [LARGE SCALE GENOMIC DNA]</scope>
    <source>
        <strain evidence="8 9">LI2</strain>
    </source>
</reference>
<dbReference type="EMBL" id="QJVD01000013">
    <property type="protein sequence ID" value="PYI66675.1"/>
    <property type="molecule type" value="Genomic_DNA"/>
</dbReference>
<organism evidence="8 9">
    <name type="scientific">Arthrobacter livingstonensis</name>
    <dbReference type="NCBI Taxonomy" id="670078"/>
    <lineage>
        <taxon>Bacteria</taxon>
        <taxon>Bacillati</taxon>
        <taxon>Actinomycetota</taxon>
        <taxon>Actinomycetes</taxon>
        <taxon>Micrococcales</taxon>
        <taxon>Micrococcaceae</taxon>
        <taxon>Arthrobacter</taxon>
    </lineage>
</organism>
<evidence type="ECO:0000256" key="2">
    <source>
        <dbReference type="ARBA" id="ARBA00022908"/>
    </source>
</evidence>
<keyword evidence="9" id="KW-1185">Reference proteome</keyword>
<keyword evidence="4" id="KW-0233">DNA recombination</keyword>
<dbReference type="PROSITE" id="PS51900">
    <property type="entry name" value="CB"/>
    <property type="match status" value="1"/>
</dbReference>
<dbReference type="OrthoDB" id="9801717at2"/>
<comment type="caution">
    <text evidence="8">The sequence shown here is derived from an EMBL/GenBank/DDBJ whole genome shotgun (WGS) entry which is preliminary data.</text>
</comment>
<dbReference type="InterPro" id="IPR002104">
    <property type="entry name" value="Integrase_catalytic"/>
</dbReference>
<dbReference type="InterPro" id="IPR011010">
    <property type="entry name" value="DNA_brk_join_enz"/>
</dbReference>
<dbReference type="InterPro" id="IPR050090">
    <property type="entry name" value="Tyrosine_recombinase_XerCD"/>
</dbReference>
<comment type="similarity">
    <text evidence="1">Belongs to the 'phage' integrase family.</text>
</comment>
<keyword evidence="3 5" id="KW-0238">DNA-binding</keyword>
<dbReference type="Pfam" id="PF02899">
    <property type="entry name" value="Phage_int_SAM_1"/>
    <property type="match status" value="1"/>
</dbReference>
<evidence type="ECO:0000256" key="3">
    <source>
        <dbReference type="ARBA" id="ARBA00023125"/>
    </source>
</evidence>
<dbReference type="InterPro" id="IPR004107">
    <property type="entry name" value="Integrase_SAM-like_N"/>
</dbReference>
<evidence type="ECO:0000256" key="1">
    <source>
        <dbReference type="ARBA" id="ARBA00008857"/>
    </source>
</evidence>
<dbReference type="PANTHER" id="PTHR30349">
    <property type="entry name" value="PHAGE INTEGRASE-RELATED"/>
    <property type="match status" value="1"/>
</dbReference>
<dbReference type="AlphaFoldDB" id="A0A2V5L5M0"/>
<feature type="domain" description="Core-binding (CB)" evidence="7">
    <location>
        <begin position="3"/>
        <end position="96"/>
    </location>
</feature>
<accession>A0A2V5L5M0</accession>
<dbReference type="GO" id="GO:0015074">
    <property type="term" value="P:DNA integration"/>
    <property type="evidence" value="ECO:0007669"/>
    <property type="project" value="UniProtKB-KW"/>
</dbReference>
<gene>
    <name evidence="8" type="ORF">CVV68_12735</name>
</gene>
<protein>
    <submittedName>
        <fullName evidence="8">Integrase</fullName>
    </submittedName>
</protein>
<feature type="domain" description="Tyr recombinase" evidence="6">
    <location>
        <begin position="120"/>
        <end position="307"/>
    </location>
</feature>
<keyword evidence="2" id="KW-0229">DNA integration</keyword>
<evidence type="ECO:0000259" key="6">
    <source>
        <dbReference type="PROSITE" id="PS51898"/>
    </source>
</evidence>
<dbReference type="InterPro" id="IPR044068">
    <property type="entry name" value="CB"/>
</dbReference>
<proteinExistence type="inferred from homology"/>
<dbReference type="Gene3D" id="1.10.150.130">
    <property type="match status" value="1"/>
</dbReference>
<dbReference type="RefSeq" id="WP_110501392.1">
    <property type="nucleotide sequence ID" value="NZ_QJVD01000013.1"/>
</dbReference>
<evidence type="ECO:0000256" key="5">
    <source>
        <dbReference type="PROSITE-ProRule" id="PRU01248"/>
    </source>
</evidence>
<dbReference type="PANTHER" id="PTHR30349:SF41">
    <property type="entry name" value="INTEGRASE_RECOMBINASE PROTEIN MJ0367-RELATED"/>
    <property type="match status" value="1"/>
</dbReference>
<dbReference type="Pfam" id="PF00589">
    <property type="entry name" value="Phage_integrase"/>
    <property type="match status" value="1"/>
</dbReference>
<dbReference type="GO" id="GO:0003677">
    <property type="term" value="F:DNA binding"/>
    <property type="evidence" value="ECO:0007669"/>
    <property type="project" value="UniProtKB-UniRule"/>
</dbReference>
<name>A0A2V5L5M0_9MICC</name>
<dbReference type="InterPro" id="IPR013762">
    <property type="entry name" value="Integrase-like_cat_sf"/>
</dbReference>
<evidence type="ECO:0000313" key="8">
    <source>
        <dbReference type="EMBL" id="PYI66675.1"/>
    </source>
</evidence>
<dbReference type="SUPFAM" id="SSF56349">
    <property type="entry name" value="DNA breaking-rejoining enzymes"/>
    <property type="match status" value="1"/>
</dbReference>
<dbReference type="Proteomes" id="UP000247832">
    <property type="component" value="Unassembled WGS sequence"/>
</dbReference>
<sequence>MATDFAIYLRRFLTDYLAGIRGYSTNTILSYRDTFKLLICYLRDQRSIPPEKLTLEQIDARAITGFLDWLETSRGNSTSTRNQRRAAIDSFFTWMQTQDPTRMACCQDILAIPAKKKDQPAVAHLTVEQTRGLLALPDRSTRQGRRDATLLATLYDTAARVQELADLSVGDIRLDAPAMVTLTGKGRKTRHVPLTGNTVALLAAYLAEHHLNSAGHDQQPLFFNQHQFKLSRGGITWILHKYQRRTDNPELTKARLSPHILRHSKATHLYDAGVPLPYIRDILGHADLSTTEIYARVSIEAKRKALEAAYSEIVTTDLPEWNQNPELLTWLDNL</sequence>
<evidence type="ECO:0000256" key="4">
    <source>
        <dbReference type="ARBA" id="ARBA00023172"/>
    </source>
</evidence>
<evidence type="ECO:0000313" key="9">
    <source>
        <dbReference type="Proteomes" id="UP000247832"/>
    </source>
</evidence>
<dbReference type="InterPro" id="IPR010998">
    <property type="entry name" value="Integrase_recombinase_N"/>
</dbReference>
<dbReference type="GO" id="GO:0006310">
    <property type="term" value="P:DNA recombination"/>
    <property type="evidence" value="ECO:0007669"/>
    <property type="project" value="UniProtKB-KW"/>
</dbReference>